<gene>
    <name evidence="1" type="ORF">V9T40_003973</name>
</gene>
<dbReference type="AlphaFoldDB" id="A0AAN9Y449"/>
<sequence>MDLPSYDSVIQVPTSADIAPPSYSSAISINNNKPTSQSKPLPDVTCGRVNDRTSENEIWKNMNQTSQLAPSIRNFSTVK</sequence>
<dbReference type="Proteomes" id="UP001367676">
    <property type="component" value="Unassembled WGS sequence"/>
</dbReference>
<dbReference type="EMBL" id="JBBCAQ010000027">
    <property type="protein sequence ID" value="KAK7586097.1"/>
    <property type="molecule type" value="Genomic_DNA"/>
</dbReference>
<comment type="caution">
    <text evidence="1">The sequence shown here is derived from an EMBL/GenBank/DDBJ whole genome shotgun (WGS) entry which is preliminary data.</text>
</comment>
<name>A0AAN9Y449_9HEMI</name>
<keyword evidence="2" id="KW-1185">Reference proteome</keyword>
<protein>
    <submittedName>
        <fullName evidence="1">Uncharacterized protein</fullName>
    </submittedName>
</protein>
<evidence type="ECO:0000313" key="1">
    <source>
        <dbReference type="EMBL" id="KAK7586097.1"/>
    </source>
</evidence>
<organism evidence="1 2">
    <name type="scientific">Parthenolecanium corni</name>
    <dbReference type="NCBI Taxonomy" id="536013"/>
    <lineage>
        <taxon>Eukaryota</taxon>
        <taxon>Metazoa</taxon>
        <taxon>Ecdysozoa</taxon>
        <taxon>Arthropoda</taxon>
        <taxon>Hexapoda</taxon>
        <taxon>Insecta</taxon>
        <taxon>Pterygota</taxon>
        <taxon>Neoptera</taxon>
        <taxon>Paraneoptera</taxon>
        <taxon>Hemiptera</taxon>
        <taxon>Sternorrhyncha</taxon>
        <taxon>Coccoidea</taxon>
        <taxon>Coccidae</taxon>
        <taxon>Parthenolecanium</taxon>
    </lineage>
</organism>
<reference evidence="1 2" key="1">
    <citation type="submission" date="2024-03" db="EMBL/GenBank/DDBJ databases">
        <title>Adaptation during the transition from Ophiocordyceps entomopathogen to insect associate is accompanied by gene loss and intensified selection.</title>
        <authorList>
            <person name="Ward C.M."/>
            <person name="Onetto C.A."/>
            <person name="Borneman A.R."/>
        </authorList>
    </citation>
    <scope>NUCLEOTIDE SEQUENCE [LARGE SCALE GENOMIC DNA]</scope>
    <source>
        <strain evidence="1">AWRI1</strain>
        <tissue evidence="1">Single Adult Female</tissue>
    </source>
</reference>
<proteinExistence type="predicted"/>
<accession>A0AAN9Y449</accession>
<evidence type="ECO:0000313" key="2">
    <source>
        <dbReference type="Proteomes" id="UP001367676"/>
    </source>
</evidence>